<dbReference type="AlphaFoldDB" id="A0A9E5MLV1"/>
<gene>
    <name evidence="2" type="ORF">G8770_04115</name>
</gene>
<protein>
    <submittedName>
        <fullName evidence="2">Uncharacterized protein</fullName>
    </submittedName>
</protein>
<organism evidence="2 3">
    <name type="scientific">Pseudomaricurvus hydrocarbonicus</name>
    <dbReference type="NCBI Taxonomy" id="1470433"/>
    <lineage>
        <taxon>Bacteria</taxon>
        <taxon>Pseudomonadati</taxon>
        <taxon>Pseudomonadota</taxon>
        <taxon>Gammaproteobacteria</taxon>
        <taxon>Cellvibrionales</taxon>
        <taxon>Cellvibrionaceae</taxon>
        <taxon>Pseudomaricurvus</taxon>
    </lineage>
</organism>
<evidence type="ECO:0000313" key="2">
    <source>
        <dbReference type="EMBL" id="NHO64730.1"/>
    </source>
</evidence>
<sequence length="91" mass="10148">MAEISFRYSQNCSGNREEKDQKVSLKPIWELINSILDSLILTLSPENQAKVDQLKAECPDYTLSESFPPLTWPVETPSGDASAEPLKIHAS</sequence>
<accession>A0A9E5MLV1</accession>
<dbReference type="RefSeq" id="WP_167182042.1">
    <property type="nucleotide sequence ID" value="NZ_JAAONZ010000002.1"/>
</dbReference>
<proteinExistence type="predicted"/>
<feature type="region of interest" description="Disordered" evidence="1">
    <location>
        <begin position="72"/>
        <end position="91"/>
    </location>
</feature>
<keyword evidence="3" id="KW-1185">Reference proteome</keyword>
<evidence type="ECO:0000313" key="3">
    <source>
        <dbReference type="Proteomes" id="UP000787472"/>
    </source>
</evidence>
<name>A0A9E5MLV1_9GAMM</name>
<evidence type="ECO:0000256" key="1">
    <source>
        <dbReference type="SAM" id="MobiDB-lite"/>
    </source>
</evidence>
<dbReference type="Proteomes" id="UP000787472">
    <property type="component" value="Unassembled WGS sequence"/>
</dbReference>
<comment type="caution">
    <text evidence="2">The sequence shown here is derived from an EMBL/GenBank/DDBJ whole genome shotgun (WGS) entry which is preliminary data.</text>
</comment>
<dbReference type="EMBL" id="JAAONZ010000002">
    <property type="protein sequence ID" value="NHO64730.1"/>
    <property type="molecule type" value="Genomic_DNA"/>
</dbReference>
<reference evidence="2" key="1">
    <citation type="submission" date="2020-03" db="EMBL/GenBank/DDBJ databases">
        <authorList>
            <person name="Guo F."/>
        </authorList>
    </citation>
    <scope>NUCLEOTIDE SEQUENCE</scope>
    <source>
        <strain evidence="2">JCM 30134</strain>
    </source>
</reference>